<keyword evidence="2" id="KW-1185">Reference proteome</keyword>
<gene>
    <name evidence="1" type="ORF">H2200_011699</name>
</gene>
<sequence>MPNSSDFGPTIAESMAQLMLGSSRPAPVGVSGTPVCAPAHMPWMPDEMLLEILQHLLPKRRAYTISTSGDDLEFCPATLTSLLQTSTKLKYEVLRITKEYPIHINITSGNGCPCRSQGRSKAIMETASSLGKAARLPLWAGKEVIVTFTPMLHQKVTDECNVPLNVEGSSALRAMVHATGMRDFAYRDLCHSVQCLIRQSDALGSVMGEFARVQQQRYQTYSQFQFDGSMGVEKFEQDRPNSRIIWDLKAFRGALSSWRWTRSRDCAVPPVRLPTCLILGVDLTPNGYFDQGQHLPSATIERFWYEMATWWNYARPQYGRFIWNEDEVDRGFEEIYDSDFYLGPLRAGLGRRVLRQVPGAEFGGSPKEMVY</sequence>
<protein>
    <submittedName>
        <fullName evidence="1">Uncharacterized protein</fullName>
    </submittedName>
</protein>
<comment type="caution">
    <text evidence="1">The sequence shown here is derived from an EMBL/GenBank/DDBJ whole genome shotgun (WGS) entry which is preliminary data.</text>
</comment>
<proteinExistence type="predicted"/>
<dbReference type="Proteomes" id="UP001172673">
    <property type="component" value="Unassembled WGS sequence"/>
</dbReference>
<accession>A0AA38WYL2</accession>
<dbReference type="EMBL" id="JAPDRK010000021">
    <property type="protein sequence ID" value="KAJ9603513.1"/>
    <property type="molecule type" value="Genomic_DNA"/>
</dbReference>
<name>A0AA38WYL2_9EURO</name>
<reference evidence="1" key="1">
    <citation type="submission" date="2022-10" db="EMBL/GenBank/DDBJ databases">
        <title>Culturing micro-colonial fungi from biological soil crusts in the Mojave desert and describing Neophaeococcomyces mojavensis, and introducing the new genera and species Taxawa tesnikishii.</title>
        <authorList>
            <person name="Kurbessoian T."/>
            <person name="Stajich J.E."/>
        </authorList>
    </citation>
    <scope>NUCLEOTIDE SEQUENCE</scope>
    <source>
        <strain evidence="1">TK_41</strain>
    </source>
</reference>
<dbReference type="AlphaFoldDB" id="A0AA38WYL2"/>
<organism evidence="1 2">
    <name type="scientific">Cladophialophora chaetospira</name>
    <dbReference type="NCBI Taxonomy" id="386627"/>
    <lineage>
        <taxon>Eukaryota</taxon>
        <taxon>Fungi</taxon>
        <taxon>Dikarya</taxon>
        <taxon>Ascomycota</taxon>
        <taxon>Pezizomycotina</taxon>
        <taxon>Eurotiomycetes</taxon>
        <taxon>Chaetothyriomycetidae</taxon>
        <taxon>Chaetothyriales</taxon>
        <taxon>Herpotrichiellaceae</taxon>
        <taxon>Cladophialophora</taxon>
    </lineage>
</organism>
<evidence type="ECO:0000313" key="2">
    <source>
        <dbReference type="Proteomes" id="UP001172673"/>
    </source>
</evidence>
<evidence type="ECO:0000313" key="1">
    <source>
        <dbReference type="EMBL" id="KAJ9603513.1"/>
    </source>
</evidence>